<dbReference type="GO" id="GO:0006355">
    <property type="term" value="P:regulation of DNA-templated transcription"/>
    <property type="evidence" value="ECO:0007669"/>
    <property type="project" value="InterPro"/>
</dbReference>
<keyword evidence="4" id="KW-0804">Transcription</keyword>
<dbReference type="InterPro" id="IPR027417">
    <property type="entry name" value="P-loop_NTPase"/>
</dbReference>
<dbReference type="AlphaFoldDB" id="A0A1G6CU12"/>
<proteinExistence type="predicted"/>
<dbReference type="Gene3D" id="1.10.10.60">
    <property type="entry name" value="Homeodomain-like"/>
    <property type="match status" value="1"/>
</dbReference>
<dbReference type="InterPro" id="IPR003593">
    <property type="entry name" value="AAA+_ATPase"/>
</dbReference>
<dbReference type="Pfam" id="PF25601">
    <property type="entry name" value="AAA_lid_14"/>
    <property type="match status" value="1"/>
</dbReference>
<dbReference type="Gene3D" id="3.40.50.2300">
    <property type="match status" value="1"/>
</dbReference>
<dbReference type="Pfam" id="PF00072">
    <property type="entry name" value="Response_reg"/>
    <property type="match status" value="1"/>
</dbReference>
<keyword evidence="5" id="KW-0597">Phosphoprotein</keyword>
<dbReference type="InterPro" id="IPR002078">
    <property type="entry name" value="Sigma_54_int"/>
</dbReference>
<evidence type="ECO:0000256" key="2">
    <source>
        <dbReference type="ARBA" id="ARBA00022840"/>
    </source>
</evidence>
<feature type="domain" description="Sigma-54 factor interaction" evidence="6">
    <location>
        <begin position="136"/>
        <end position="365"/>
    </location>
</feature>
<keyword evidence="1" id="KW-0547">Nucleotide-binding</keyword>
<dbReference type="InterPro" id="IPR001789">
    <property type="entry name" value="Sig_transdc_resp-reg_receiver"/>
</dbReference>
<dbReference type="GO" id="GO:0005524">
    <property type="term" value="F:ATP binding"/>
    <property type="evidence" value="ECO:0007669"/>
    <property type="project" value="UniProtKB-KW"/>
</dbReference>
<dbReference type="PANTHER" id="PTHR32071:SF113">
    <property type="entry name" value="ALGINATE BIOSYNTHESIS TRANSCRIPTIONAL REGULATORY PROTEIN ALGB"/>
    <property type="match status" value="1"/>
</dbReference>
<keyword evidence="9" id="KW-1185">Reference proteome</keyword>
<dbReference type="InterPro" id="IPR011006">
    <property type="entry name" value="CheY-like_superfamily"/>
</dbReference>
<evidence type="ECO:0000259" key="6">
    <source>
        <dbReference type="PROSITE" id="PS50045"/>
    </source>
</evidence>
<dbReference type="SUPFAM" id="SSF46689">
    <property type="entry name" value="Homeodomain-like"/>
    <property type="match status" value="1"/>
</dbReference>
<protein>
    <submittedName>
        <fullName evidence="8">Two-component system, NtrC family, response regulator</fullName>
    </submittedName>
</protein>
<dbReference type="InterPro" id="IPR058031">
    <property type="entry name" value="AAA_lid_NorR"/>
</dbReference>
<dbReference type="PANTHER" id="PTHR32071">
    <property type="entry name" value="TRANSCRIPTIONAL REGULATORY PROTEIN"/>
    <property type="match status" value="1"/>
</dbReference>
<dbReference type="InterPro" id="IPR009057">
    <property type="entry name" value="Homeodomain-like_sf"/>
</dbReference>
<organism evidence="8 9">
    <name type="scientific">Desulfonatronum thiosulfatophilum</name>
    <dbReference type="NCBI Taxonomy" id="617002"/>
    <lineage>
        <taxon>Bacteria</taxon>
        <taxon>Pseudomonadati</taxon>
        <taxon>Thermodesulfobacteriota</taxon>
        <taxon>Desulfovibrionia</taxon>
        <taxon>Desulfovibrionales</taxon>
        <taxon>Desulfonatronaceae</taxon>
        <taxon>Desulfonatronum</taxon>
    </lineage>
</organism>
<dbReference type="SUPFAM" id="SSF52172">
    <property type="entry name" value="CheY-like"/>
    <property type="match status" value="1"/>
</dbReference>
<evidence type="ECO:0000259" key="7">
    <source>
        <dbReference type="PROSITE" id="PS50110"/>
    </source>
</evidence>
<dbReference type="PROSITE" id="PS50110">
    <property type="entry name" value="RESPONSE_REGULATORY"/>
    <property type="match status" value="1"/>
</dbReference>
<dbReference type="GO" id="GO:0000160">
    <property type="term" value="P:phosphorelay signal transduction system"/>
    <property type="evidence" value="ECO:0007669"/>
    <property type="project" value="InterPro"/>
</dbReference>
<dbReference type="SMART" id="SM00382">
    <property type="entry name" value="AAA"/>
    <property type="match status" value="1"/>
</dbReference>
<feature type="domain" description="Response regulatory" evidence="7">
    <location>
        <begin position="3"/>
        <end position="117"/>
    </location>
</feature>
<evidence type="ECO:0000313" key="8">
    <source>
        <dbReference type="EMBL" id="SDB36379.1"/>
    </source>
</evidence>
<evidence type="ECO:0000256" key="5">
    <source>
        <dbReference type="PROSITE-ProRule" id="PRU00169"/>
    </source>
</evidence>
<dbReference type="RefSeq" id="WP_167353021.1">
    <property type="nucleotide sequence ID" value="NZ_FMXO01000009.1"/>
</dbReference>
<evidence type="ECO:0000256" key="1">
    <source>
        <dbReference type="ARBA" id="ARBA00022741"/>
    </source>
</evidence>
<dbReference type="PROSITE" id="PS50045">
    <property type="entry name" value="SIGMA54_INTERACT_4"/>
    <property type="match status" value="1"/>
</dbReference>
<dbReference type="STRING" id="617002.SAMN05660653_01717"/>
<gene>
    <name evidence="8" type="ORF">SAMN05660653_01717</name>
</gene>
<keyword evidence="3" id="KW-0805">Transcription regulation</keyword>
<sequence>MPRILIVDDDLEIRGTMASLLRRQQIDFDQAENLRATRSALETDNYDLLLLDVNLPDGSGLSLLPELRSMANPPEVIILTGKGDPEGAELAIEGGVWDYLVKPASIKDISLSINRALKYKDQRDRSIPRALDLSRMIGTSRAMRECFEVIAQAAVSDANVLITGETGVGKELAARTIHVNSRRAKCPFVVVDCASLTDSLMESTLFGHRKGAFTGAFADREGLVRQAHTGVLFLDELGELPLAMQKSLLRVLQERKFRPIGENREQESDFRLIAATNQDLEELVDYGTFRRDLYFRIKTIRLRIPPLRDRREDIKPLATSFIEQLCRESGIKTKVFGSDFFSSLQDYDWPGNVRELGNVVERALVAAGEEKFLYAMHLPKDLRIKVARSRIEQGAAMADDTSSSCLDIVDFGADFPSLKSFKRMNERRYLEALIRKTGGDVPQILTISGLSRSHFYALLKKYELEA</sequence>
<dbReference type="Proteomes" id="UP000198771">
    <property type="component" value="Unassembled WGS sequence"/>
</dbReference>
<keyword evidence="2" id="KW-0067">ATP-binding</keyword>
<evidence type="ECO:0000256" key="4">
    <source>
        <dbReference type="ARBA" id="ARBA00023163"/>
    </source>
</evidence>
<dbReference type="Gene3D" id="3.40.50.300">
    <property type="entry name" value="P-loop containing nucleotide triphosphate hydrolases"/>
    <property type="match status" value="1"/>
</dbReference>
<dbReference type="CDD" id="cd00009">
    <property type="entry name" value="AAA"/>
    <property type="match status" value="1"/>
</dbReference>
<evidence type="ECO:0000256" key="3">
    <source>
        <dbReference type="ARBA" id="ARBA00023015"/>
    </source>
</evidence>
<dbReference type="InterPro" id="IPR025944">
    <property type="entry name" value="Sigma_54_int_dom_CS"/>
</dbReference>
<dbReference type="PROSITE" id="PS00688">
    <property type="entry name" value="SIGMA54_INTERACT_3"/>
    <property type="match status" value="1"/>
</dbReference>
<feature type="modified residue" description="4-aspartylphosphate" evidence="5">
    <location>
        <position position="52"/>
    </location>
</feature>
<dbReference type="SUPFAM" id="SSF52540">
    <property type="entry name" value="P-loop containing nucleoside triphosphate hydrolases"/>
    <property type="match status" value="1"/>
</dbReference>
<accession>A0A1G6CU12</accession>
<evidence type="ECO:0000313" key="9">
    <source>
        <dbReference type="Proteomes" id="UP000198771"/>
    </source>
</evidence>
<dbReference type="EMBL" id="FMXO01000009">
    <property type="protein sequence ID" value="SDB36379.1"/>
    <property type="molecule type" value="Genomic_DNA"/>
</dbReference>
<dbReference type="Gene3D" id="1.10.8.60">
    <property type="match status" value="1"/>
</dbReference>
<dbReference type="SMART" id="SM00448">
    <property type="entry name" value="REC"/>
    <property type="match status" value="1"/>
</dbReference>
<dbReference type="Pfam" id="PF00158">
    <property type="entry name" value="Sigma54_activat"/>
    <property type="match status" value="1"/>
</dbReference>
<dbReference type="CDD" id="cd00156">
    <property type="entry name" value="REC"/>
    <property type="match status" value="1"/>
</dbReference>
<dbReference type="FunFam" id="3.40.50.300:FF:000006">
    <property type="entry name" value="DNA-binding transcriptional regulator NtrC"/>
    <property type="match status" value="1"/>
</dbReference>
<reference evidence="8 9" key="1">
    <citation type="submission" date="2016-10" db="EMBL/GenBank/DDBJ databases">
        <authorList>
            <person name="de Groot N.N."/>
        </authorList>
    </citation>
    <scope>NUCLEOTIDE SEQUENCE [LARGE SCALE GENOMIC DNA]</scope>
    <source>
        <strain evidence="8 9">ASO4-2</strain>
    </source>
</reference>
<name>A0A1G6CU12_9BACT</name>